<feature type="region of interest" description="Disordered" evidence="8">
    <location>
        <begin position="105"/>
        <end position="136"/>
    </location>
</feature>
<dbReference type="FunCoup" id="A0A7J7D961">
    <property type="interactions" value="274"/>
</dbReference>
<evidence type="ECO:0000256" key="1">
    <source>
        <dbReference type="ARBA" id="ARBA00004167"/>
    </source>
</evidence>
<evidence type="ECO:0000256" key="9">
    <source>
        <dbReference type="SAM" id="Phobius"/>
    </source>
</evidence>
<dbReference type="InterPro" id="IPR040359">
    <property type="entry name" value="GDU"/>
</dbReference>
<name>A0A7J7D961_TRIWF</name>
<evidence type="ECO:0000313" key="11">
    <source>
        <dbReference type="Proteomes" id="UP000593562"/>
    </source>
</evidence>
<dbReference type="GO" id="GO:0080143">
    <property type="term" value="P:regulation of amino acid export"/>
    <property type="evidence" value="ECO:0007669"/>
    <property type="project" value="InterPro"/>
</dbReference>
<feature type="compositionally biased region" description="Polar residues" evidence="8">
    <location>
        <begin position="109"/>
        <end position="118"/>
    </location>
</feature>
<accession>A0A7J7D961</accession>
<dbReference type="AlphaFoldDB" id="A0A7J7D961"/>
<evidence type="ECO:0000256" key="3">
    <source>
        <dbReference type="ARBA" id="ARBA00022448"/>
    </source>
</evidence>
<dbReference type="OrthoDB" id="1930784at2759"/>
<evidence type="ECO:0000256" key="6">
    <source>
        <dbReference type="ARBA" id="ARBA00022989"/>
    </source>
</evidence>
<keyword evidence="3" id="KW-0813">Transport</keyword>
<evidence type="ECO:0000256" key="7">
    <source>
        <dbReference type="ARBA" id="ARBA00023136"/>
    </source>
</evidence>
<reference evidence="10 11" key="1">
    <citation type="journal article" date="2020" name="Nat. Commun.">
        <title>Genome of Tripterygium wilfordii and identification of cytochrome P450 involved in triptolide biosynthesis.</title>
        <authorList>
            <person name="Tu L."/>
            <person name="Su P."/>
            <person name="Zhang Z."/>
            <person name="Gao L."/>
            <person name="Wang J."/>
            <person name="Hu T."/>
            <person name="Zhou J."/>
            <person name="Zhang Y."/>
            <person name="Zhao Y."/>
            <person name="Liu Y."/>
            <person name="Song Y."/>
            <person name="Tong Y."/>
            <person name="Lu Y."/>
            <person name="Yang J."/>
            <person name="Xu C."/>
            <person name="Jia M."/>
            <person name="Peters R.J."/>
            <person name="Huang L."/>
            <person name="Gao W."/>
        </authorList>
    </citation>
    <scope>NUCLEOTIDE SEQUENCE [LARGE SCALE GENOMIC DNA]</scope>
    <source>
        <strain evidence="11">cv. XIE 37</strain>
        <tissue evidence="10">Leaf</tissue>
    </source>
</reference>
<evidence type="ECO:0000313" key="10">
    <source>
        <dbReference type="EMBL" id="KAF5742873.1"/>
    </source>
</evidence>
<dbReference type="EMBL" id="JAAARO010000009">
    <property type="protein sequence ID" value="KAF5742873.1"/>
    <property type="molecule type" value="Genomic_DNA"/>
</dbReference>
<proteinExistence type="inferred from homology"/>
<evidence type="ECO:0000256" key="4">
    <source>
        <dbReference type="ARBA" id="ARBA00022692"/>
    </source>
</evidence>
<comment type="caution">
    <text evidence="10">The sequence shown here is derived from an EMBL/GenBank/DDBJ whole genome shotgun (WGS) entry which is preliminary data.</text>
</comment>
<dbReference type="PANTHER" id="PTHR33228">
    <property type="entry name" value="PROTEIN GLUTAMINE DUMPER 4-RELATED"/>
    <property type="match status" value="1"/>
</dbReference>
<comment type="similarity">
    <text evidence="2">Belongs to the GLUTAMINE DUMPER 1 (TC 9.B.60) family.</text>
</comment>
<dbReference type="GO" id="GO:0006865">
    <property type="term" value="P:amino acid transport"/>
    <property type="evidence" value="ECO:0007669"/>
    <property type="project" value="UniProtKB-KW"/>
</dbReference>
<dbReference type="GO" id="GO:0016020">
    <property type="term" value="C:membrane"/>
    <property type="evidence" value="ECO:0007669"/>
    <property type="project" value="UniProtKB-SubCell"/>
</dbReference>
<keyword evidence="7 9" id="KW-0472">Membrane</keyword>
<sequence length="136" mass="14356">MAAREPYYVRERAAAAPQHSPWHSTVPYLFGGFAAMLGSIAFALLILTCSYWKLSGHLERGDGSGGERDLEAGEGAGKGDNVQKLPAVMEMKILVIMAGQVKPTHLATPMTSRTSSFEDGSDQNERAESGGGGGVS</sequence>
<dbReference type="PANTHER" id="PTHR33228:SF77">
    <property type="entry name" value="PROTEIN GLUTAMINE DUMPER 2"/>
    <property type="match status" value="1"/>
</dbReference>
<keyword evidence="6 9" id="KW-1133">Transmembrane helix</keyword>
<comment type="subcellular location">
    <subcellularLocation>
        <location evidence="1">Membrane</location>
        <topology evidence="1">Single-pass membrane protein</topology>
    </subcellularLocation>
</comment>
<protein>
    <recommendedName>
        <fullName evidence="12">Protein GLUTAMINE DUMPER 3</fullName>
    </recommendedName>
</protein>
<gene>
    <name evidence="10" type="ORF">HS088_TW09G00934</name>
</gene>
<dbReference type="InParanoid" id="A0A7J7D961"/>
<feature type="transmembrane region" description="Helical" evidence="9">
    <location>
        <begin position="28"/>
        <end position="52"/>
    </location>
</feature>
<feature type="compositionally biased region" description="Basic and acidic residues" evidence="8">
    <location>
        <begin position="60"/>
        <end position="71"/>
    </location>
</feature>
<keyword evidence="11" id="KW-1185">Reference proteome</keyword>
<keyword evidence="5" id="KW-0029">Amino-acid transport</keyword>
<dbReference type="Proteomes" id="UP000593562">
    <property type="component" value="Unassembled WGS sequence"/>
</dbReference>
<organism evidence="10 11">
    <name type="scientific">Tripterygium wilfordii</name>
    <name type="common">Thunder God vine</name>
    <dbReference type="NCBI Taxonomy" id="458696"/>
    <lineage>
        <taxon>Eukaryota</taxon>
        <taxon>Viridiplantae</taxon>
        <taxon>Streptophyta</taxon>
        <taxon>Embryophyta</taxon>
        <taxon>Tracheophyta</taxon>
        <taxon>Spermatophyta</taxon>
        <taxon>Magnoliopsida</taxon>
        <taxon>eudicotyledons</taxon>
        <taxon>Gunneridae</taxon>
        <taxon>Pentapetalae</taxon>
        <taxon>rosids</taxon>
        <taxon>fabids</taxon>
        <taxon>Celastrales</taxon>
        <taxon>Celastraceae</taxon>
        <taxon>Tripterygium</taxon>
    </lineage>
</organism>
<evidence type="ECO:0000256" key="2">
    <source>
        <dbReference type="ARBA" id="ARBA00009977"/>
    </source>
</evidence>
<feature type="region of interest" description="Disordered" evidence="8">
    <location>
        <begin position="60"/>
        <end position="81"/>
    </location>
</feature>
<keyword evidence="4 9" id="KW-0812">Transmembrane</keyword>
<evidence type="ECO:0000256" key="5">
    <source>
        <dbReference type="ARBA" id="ARBA00022970"/>
    </source>
</evidence>
<evidence type="ECO:0000256" key="8">
    <source>
        <dbReference type="SAM" id="MobiDB-lite"/>
    </source>
</evidence>
<evidence type="ECO:0008006" key="12">
    <source>
        <dbReference type="Google" id="ProtNLM"/>
    </source>
</evidence>